<feature type="domain" description="Kinesin motor" evidence="13">
    <location>
        <begin position="54"/>
        <end position="401"/>
    </location>
</feature>
<evidence type="ECO:0000256" key="2">
    <source>
        <dbReference type="ARBA" id="ARBA00022490"/>
    </source>
</evidence>
<dbReference type="InterPro" id="IPR032405">
    <property type="entry name" value="Kinesin_assoc"/>
</dbReference>
<dbReference type="SUPFAM" id="SSF49879">
    <property type="entry name" value="SMAD/FHA domain"/>
    <property type="match status" value="1"/>
</dbReference>
<dbReference type="InterPro" id="IPR000253">
    <property type="entry name" value="FHA_dom"/>
</dbReference>
<evidence type="ECO:0000313" key="14">
    <source>
        <dbReference type="Proteomes" id="UP000515154"/>
    </source>
</evidence>
<evidence type="ECO:0000256" key="10">
    <source>
        <dbReference type="SAM" id="Coils"/>
    </source>
</evidence>
<dbReference type="InterPro" id="IPR001752">
    <property type="entry name" value="Kinesin_motor_dom"/>
</dbReference>
<dbReference type="GO" id="GO:0005874">
    <property type="term" value="C:microtubule"/>
    <property type="evidence" value="ECO:0007669"/>
    <property type="project" value="UniProtKB-KW"/>
</dbReference>
<dbReference type="PROSITE" id="PS50067">
    <property type="entry name" value="KINESIN_MOTOR_2"/>
    <property type="match status" value="1"/>
</dbReference>
<dbReference type="InterPro" id="IPR008984">
    <property type="entry name" value="SMAD_FHA_dom_sf"/>
</dbReference>
<dbReference type="SMART" id="SM00240">
    <property type="entry name" value="FHA"/>
    <property type="match status" value="1"/>
</dbReference>
<dbReference type="SMR" id="A0A6P7T4D0"/>
<evidence type="ECO:0000313" key="15">
    <source>
        <dbReference type="RefSeq" id="XP_029645137.1"/>
    </source>
</evidence>
<feature type="binding site" evidence="9">
    <location>
        <begin position="143"/>
        <end position="150"/>
    </location>
    <ligand>
        <name>ATP</name>
        <dbReference type="ChEBI" id="CHEBI:30616"/>
    </ligand>
</feature>
<dbReference type="Pfam" id="PF00225">
    <property type="entry name" value="Kinesin"/>
    <property type="match status" value="1"/>
</dbReference>
<dbReference type="Pfam" id="PF16183">
    <property type="entry name" value="Kinesin_assoc"/>
    <property type="match status" value="1"/>
</dbReference>
<comment type="similarity">
    <text evidence="9">Belongs to the TRAFAC class myosin-kinesin ATPase superfamily. Kinesin family.</text>
</comment>
<keyword evidence="6 10" id="KW-0175">Coiled coil</keyword>
<dbReference type="PRINTS" id="PR00380">
    <property type="entry name" value="KINESINHEAVY"/>
</dbReference>
<accession>A0A6P7T4D0</accession>
<feature type="region of interest" description="Disordered" evidence="11">
    <location>
        <begin position="1236"/>
        <end position="1256"/>
    </location>
</feature>
<dbReference type="Pfam" id="PF00498">
    <property type="entry name" value="FHA"/>
    <property type="match status" value="1"/>
</dbReference>
<keyword evidence="8" id="KW-0206">Cytoskeleton</keyword>
<keyword evidence="4 9" id="KW-0547">Nucleotide-binding</keyword>
<dbReference type="CDD" id="cd22707">
    <property type="entry name" value="FHA_KIF14"/>
    <property type="match status" value="1"/>
</dbReference>
<dbReference type="Gene3D" id="3.40.850.10">
    <property type="entry name" value="Kinesin motor domain"/>
    <property type="match status" value="1"/>
</dbReference>
<dbReference type="InterPro" id="IPR027417">
    <property type="entry name" value="P-loop_NTPase"/>
</dbReference>
<dbReference type="Gene3D" id="2.60.200.20">
    <property type="match status" value="1"/>
</dbReference>
<dbReference type="KEGG" id="osn:115219167"/>
<comment type="subcellular location">
    <subcellularLocation>
        <location evidence="1">Cytoplasm</location>
        <location evidence="1">Cytoskeleton</location>
    </subcellularLocation>
</comment>
<dbReference type="SMART" id="SM00129">
    <property type="entry name" value="KISc"/>
    <property type="match status" value="1"/>
</dbReference>
<sequence>MDNDVIFTEKSGMRRHTVDKPSGTPDCYSAIHLPQTIGKTSLTPGTFRDGDQSSLTVAVRVRPFNNYEQSQSDIHCIVSVEDKQTTVKTETGHTHNYSFDYSFWSFNKEDSNFADQHLVYESLAAPLLKKALQGYNISLFAYGQTGSGKSFSMMGHTEEEGIIPRFSRELFLKSQDTENIKVKTNLEISFFEIYNEKIHDLLSSKKDKADKKISLKVREHPVLGPYIEGLSTFVVNSFEDIQTWIVLGSKNRATASTGMNDKSSRSHSIFTMVLTQTKFEDLNGEKHEHSISSRINLIDLAGSERQSTSQSSGERLREGININKSLMTLGKVICLLSEVSSNASKKKKVFIPYRDSVLTWLLKESLGGNSRTAMLATISPANIHCEETLSTLRYAQQASCIVNRVRINEDTKSKKIQELLDEIERLKRLTSKGRNIEHEIRLAEITSLRSELSGKEKELQNLKRTWEIKLTESEKMKKKQLDILQNSGIIIKMDKTLPHLVNLSEDPQISEVLLYLIKDGNTHVGHSSSDSVCDIQLIGALISKNHCVFINKDGVVTLSPIVNALCYINGVLIKEPTILQHGDRVILGGNHYFRFMYPMKSSDSKENSQSSCKEVRDFDFAHKELIRVQELRLAQQLEDTKNMVQKELYQQIKEKQNGFCNDNQLIQNGDRPENTLLKELEKAKGHAEENLKQLSSYRNETELKSKSLSISSESSNSSSLDSYNQAMLMINSLSAIVNDVHGKSQFCVENLKERQCNLESNQFNTPLSAKRKQKITIGSFGLYHTYLAICEANAICWHLKKNIVFSREDYFDDENNLKMLIKCSLTDMKICTFWSFEVFMNKLHLLRDVYQTSDNNMEEIIADENDWKKDDNFELTDISSPEKCGLPVVIASPEKSLMVMRRCSLPNHIPKRSRIKNISKNTLSSVLSKIIEVSPLKLPQGNTDDIQPSYTDLCLECCKIILQSVNEILILNVHMKVILLEENVEKELIELSSVLFTLSSYYNSWFLCQNMASFSHLCNSLITALKKLKFEMMQFFKAFSTQCKKSIQEIGGNINNCIEDIIVKTAKCSLVTNQLISLPCADLDKEINNFNILRIFLESCKFFIINNIQEAIKNIDKVLLPHSIPAAINVTKLDLSKAILHLVATIKLFLKESCKILTSKFDSSWKTKAFFTSHMYKDYQSYHFNMKKLVGSGSSLILIKTTSSKDKLKKAENVIRIVDGISSTVEKLFLLLKEPKSGKPTTSDSKSNSDDSDIVDVTEENNLKQLEGIKQETLVIANKLKSIAEKPSFVSKRN</sequence>
<dbReference type="GO" id="GO:0007018">
    <property type="term" value="P:microtubule-based movement"/>
    <property type="evidence" value="ECO:0007669"/>
    <property type="project" value="InterPro"/>
</dbReference>
<dbReference type="GO" id="GO:0005524">
    <property type="term" value="F:ATP binding"/>
    <property type="evidence" value="ECO:0007669"/>
    <property type="project" value="UniProtKB-UniRule"/>
</dbReference>
<evidence type="ECO:0000256" key="7">
    <source>
        <dbReference type="ARBA" id="ARBA00023175"/>
    </source>
</evidence>
<dbReference type="SUPFAM" id="SSF52540">
    <property type="entry name" value="P-loop containing nucleoside triphosphate hydrolases"/>
    <property type="match status" value="1"/>
</dbReference>
<proteinExistence type="inferred from homology"/>
<dbReference type="PANTHER" id="PTHR47117:SF5">
    <property type="entry name" value="KINESIN-LIKE PROTEIN KIF14"/>
    <property type="match status" value="1"/>
</dbReference>
<evidence type="ECO:0000256" key="4">
    <source>
        <dbReference type="ARBA" id="ARBA00022741"/>
    </source>
</evidence>
<evidence type="ECO:0000256" key="8">
    <source>
        <dbReference type="ARBA" id="ARBA00023212"/>
    </source>
</evidence>
<keyword evidence="2" id="KW-0963">Cytoplasm</keyword>
<keyword evidence="7 9" id="KW-0505">Motor protein</keyword>
<feature type="domain" description="FHA" evidence="12">
    <location>
        <begin position="522"/>
        <end position="573"/>
    </location>
</feature>
<evidence type="ECO:0000256" key="9">
    <source>
        <dbReference type="PROSITE-ProRule" id="PRU00283"/>
    </source>
</evidence>
<feature type="coiled-coil region" evidence="10">
    <location>
        <begin position="409"/>
        <end position="465"/>
    </location>
</feature>
<dbReference type="InterPro" id="IPR036961">
    <property type="entry name" value="Kinesin_motor_dom_sf"/>
</dbReference>
<dbReference type="InterPro" id="IPR019821">
    <property type="entry name" value="Kinesin_motor_CS"/>
</dbReference>
<evidence type="ECO:0000256" key="5">
    <source>
        <dbReference type="ARBA" id="ARBA00022840"/>
    </source>
</evidence>
<dbReference type="GO" id="GO:0008017">
    <property type="term" value="F:microtubule binding"/>
    <property type="evidence" value="ECO:0007669"/>
    <property type="project" value="InterPro"/>
</dbReference>
<dbReference type="PROSITE" id="PS50006">
    <property type="entry name" value="FHA_DOMAIN"/>
    <property type="match status" value="1"/>
</dbReference>
<dbReference type="FunFam" id="3.40.850.10:FF:000042">
    <property type="entry name" value="Kinesin family member 14"/>
    <property type="match status" value="1"/>
</dbReference>
<evidence type="ECO:0000256" key="3">
    <source>
        <dbReference type="ARBA" id="ARBA00022701"/>
    </source>
</evidence>
<dbReference type="GO" id="GO:0003777">
    <property type="term" value="F:microtubule motor activity"/>
    <property type="evidence" value="ECO:0007669"/>
    <property type="project" value="InterPro"/>
</dbReference>
<reference evidence="15" key="1">
    <citation type="submission" date="2025-08" db="UniProtKB">
        <authorList>
            <consortium name="RefSeq"/>
        </authorList>
    </citation>
    <scope>IDENTIFICATION</scope>
</reference>
<evidence type="ECO:0000259" key="12">
    <source>
        <dbReference type="PROSITE" id="PS50006"/>
    </source>
</evidence>
<dbReference type="FunFam" id="2.60.200.20:FF:000034">
    <property type="entry name" value="kinesin-like protein KIF28P"/>
    <property type="match status" value="1"/>
</dbReference>
<gene>
    <name evidence="15" type="primary">LOC115219167</name>
</gene>
<name>A0A6P7T4D0_9MOLL</name>
<evidence type="ECO:0000259" key="13">
    <source>
        <dbReference type="PROSITE" id="PS50067"/>
    </source>
</evidence>
<evidence type="ECO:0000256" key="11">
    <source>
        <dbReference type="SAM" id="MobiDB-lite"/>
    </source>
</evidence>
<keyword evidence="5 9" id="KW-0067">ATP-binding</keyword>
<organism evidence="14 15">
    <name type="scientific">Octopus sinensis</name>
    <name type="common">East Asian common octopus</name>
    <dbReference type="NCBI Taxonomy" id="2607531"/>
    <lineage>
        <taxon>Eukaryota</taxon>
        <taxon>Metazoa</taxon>
        <taxon>Spiralia</taxon>
        <taxon>Lophotrochozoa</taxon>
        <taxon>Mollusca</taxon>
        <taxon>Cephalopoda</taxon>
        <taxon>Coleoidea</taxon>
        <taxon>Octopodiformes</taxon>
        <taxon>Octopoda</taxon>
        <taxon>Incirrata</taxon>
        <taxon>Octopodidae</taxon>
        <taxon>Octopus</taxon>
    </lineage>
</organism>
<dbReference type="RefSeq" id="XP_029645137.1">
    <property type="nucleotide sequence ID" value="XM_029789277.2"/>
</dbReference>
<evidence type="ECO:0000256" key="1">
    <source>
        <dbReference type="ARBA" id="ARBA00004245"/>
    </source>
</evidence>
<evidence type="ECO:0000256" key="6">
    <source>
        <dbReference type="ARBA" id="ARBA00023054"/>
    </source>
</evidence>
<keyword evidence="14" id="KW-1185">Reference proteome</keyword>
<keyword evidence="3" id="KW-0493">Microtubule</keyword>
<protein>
    <submittedName>
        <fullName evidence="15">Kinesin-like protein KIF14</fullName>
    </submittedName>
</protein>
<dbReference type="Proteomes" id="UP000515154">
    <property type="component" value="Linkage group LG1"/>
</dbReference>
<dbReference type="PANTHER" id="PTHR47117">
    <property type="entry name" value="STAR-RELATED LIPID TRANSFER PROTEIN 9"/>
    <property type="match status" value="1"/>
</dbReference>
<dbReference type="PROSITE" id="PS00411">
    <property type="entry name" value="KINESIN_MOTOR_1"/>
    <property type="match status" value="1"/>
</dbReference>